<keyword evidence="4" id="KW-1185">Reference proteome</keyword>
<proteinExistence type="predicted"/>
<organism evidence="3 4">
    <name type="scientific">Nothoprocta perdicaria</name>
    <name type="common">Chilean tinamou</name>
    <name type="synonym">Crypturus perdicarius</name>
    <dbReference type="NCBI Taxonomy" id="30464"/>
    <lineage>
        <taxon>Eukaryota</taxon>
        <taxon>Metazoa</taxon>
        <taxon>Chordata</taxon>
        <taxon>Craniata</taxon>
        <taxon>Vertebrata</taxon>
        <taxon>Euteleostomi</taxon>
        <taxon>Archelosauria</taxon>
        <taxon>Archosauria</taxon>
        <taxon>Dinosauria</taxon>
        <taxon>Saurischia</taxon>
        <taxon>Theropoda</taxon>
        <taxon>Coelurosauria</taxon>
        <taxon>Aves</taxon>
        <taxon>Palaeognathae</taxon>
        <taxon>Tinamiformes</taxon>
        <taxon>Tinamidae</taxon>
        <taxon>Nothoprocta</taxon>
    </lineage>
</organism>
<dbReference type="Proteomes" id="UP000694420">
    <property type="component" value="Unplaced"/>
</dbReference>
<dbReference type="GO" id="GO:0007018">
    <property type="term" value="P:microtubule-based movement"/>
    <property type="evidence" value="ECO:0007669"/>
    <property type="project" value="InterPro"/>
</dbReference>
<accession>A0A8C6ZDX0</accession>
<dbReference type="PANTHER" id="PTHR46532:SF11">
    <property type="entry name" value="DYNEIN AXONEMAL HEAVY CHAIN 12"/>
    <property type="match status" value="1"/>
</dbReference>
<sequence length="457" mass="51839">MARVSRWSTRTRLATDSSLLHAVETIIIDWAHQVGDVLSKDSAQPLLEGLHPLPRAEFDFWQRRLDNLQCINEQLLSPRVSAIADILRDAQSCYWPALQSVFSDVAAGLEEARDICLHLRPLQLLLEDMEQTEYSQVGPAAPPQPPPPRGHRGADRSAPQLQPCIDRVLFTLGLVWARSRHYNSPARVIVILREICNLLIEMTRNFLSPEEVLKGLQGEIEETLGSVRLSVATVQRLLRSYDEGQEPQCWDFPPALAFRRMDSFLRRLRTIEELYETAIEFLKLEKVELGGVRGNIFGSQVFQMYEEVAELVRGFADCKYDPLDPAEEQLNKDFAEFQTKIQDLDRRLTTIFCQGFDDCNSMASAVKLVHMFSSLLERPLIKAQVSPYYSALLEMFNTELDNAKLMYDAQVAAATATGGIPPINKNMPPVAGQLKWALELQERLEGPRKDLWAIDHP</sequence>
<name>A0A8C6ZDX0_NOTPE</name>
<feature type="domain" description="Dynein heavy chain tail" evidence="2">
    <location>
        <begin position="157"/>
        <end position="451"/>
    </location>
</feature>
<feature type="domain" description="Dynein heavy chain tail" evidence="2">
    <location>
        <begin position="20"/>
        <end position="140"/>
    </location>
</feature>
<evidence type="ECO:0000313" key="4">
    <source>
        <dbReference type="Proteomes" id="UP000694420"/>
    </source>
</evidence>
<dbReference type="GO" id="GO:0045505">
    <property type="term" value="F:dynein intermediate chain binding"/>
    <property type="evidence" value="ECO:0007669"/>
    <property type="project" value="InterPro"/>
</dbReference>
<evidence type="ECO:0000256" key="1">
    <source>
        <dbReference type="SAM" id="MobiDB-lite"/>
    </source>
</evidence>
<dbReference type="Pfam" id="PF08385">
    <property type="entry name" value="DHC_N1"/>
    <property type="match status" value="2"/>
</dbReference>
<evidence type="ECO:0000259" key="2">
    <source>
        <dbReference type="Pfam" id="PF08385"/>
    </source>
</evidence>
<dbReference type="InterPro" id="IPR026983">
    <property type="entry name" value="DHC"/>
</dbReference>
<reference evidence="3" key="1">
    <citation type="submission" date="2025-08" db="UniProtKB">
        <authorList>
            <consortium name="Ensembl"/>
        </authorList>
    </citation>
    <scope>IDENTIFICATION</scope>
</reference>
<dbReference type="GO" id="GO:0005858">
    <property type="term" value="C:axonemal dynein complex"/>
    <property type="evidence" value="ECO:0007669"/>
    <property type="project" value="TreeGrafter"/>
</dbReference>
<evidence type="ECO:0000313" key="3">
    <source>
        <dbReference type="Ensembl" id="ENSNPEP00000013441.1"/>
    </source>
</evidence>
<dbReference type="Ensembl" id="ENSNPET00000013776.1">
    <property type="protein sequence ID" value="ENSNPEP00000013441.1"/>
    <property type="gene ID" value="ENSNPEG00000010051.1"/>
</dbReference>
<reference evidence="3" key="2">
    <citation type="submission" date="2025-09" db="UniProtKB">
        <authorList>
            <consortium name="Ensembl"/>
        </authorList>
    </citation>
    <scope>IDENTIFICATION</scope>
</reference>
<dbReference type="AlphaFoldDB" id="A0A8C6ZDX0"/>
<dbReference type="InterPro" id="IPR013594">
    <property type="entry name" value="Dynein_heavy_tail"/>
</dbReference>
<dbReference type="GO" id="GO:0051959">
    <property type="term" value="F:dynein light intermediate chain binding"/>
    <property type="evidence" value="ECO:0007669"/>
    <property type="project" value="InterPro"/>
</dbReference>
<dbReference type="PANTHER" id="PTHR46532">
    <property type="entry name" value="MALE FERTILITY FACTOR KL5"/>
    <property type="match status" value="1"/>
</dbReference>
<feature type="region of interest" description="Disordered" evidence="1">
    <location>
        <begin position="134"/>
        <end position="158"/>
    </location>
</feature>
<protein>
    <recommendedName>
        <fullName evidence="2">Dynein heavy chain tail domain-containing protein</fullName>
    </recommendedName>
</protein>